<dbReference type="PATRIC" id="fig|1280952.3.peg.875"/>
<dbReference type="InterPro" id="IPR025358">
    <property type="entry name" value="DUF4262"/>
</dbReference>
<protein>
    <recommendedName>
        <fullName evidence="4">DUF4262 domain-containing protein</fullName>
    </recommendedName>
</protein>
<evidence type="ECO:0000313" key="3">
    <source>
        <dbReference type="Proteomes" id="UP000024816"/>
    </source>
</evidence>
<proteinExistence type="predicted"/>
<dbReference type="AlphaFoldDB" id="A0A059FII9"/>
<dbReference type="Proteomes" id="UP000024816">
    <property type="component" value="Unassembled WGS sequence"/>
</dbReference>
<evidence type="ECO:0000256" key="1">
    <source>
        <dbReference type="SAM" id="MobiDB-lite"/>
    </source>
</evidence>
<reference evidence="2 3" key="1">
    <citation type="journal article" date="2014" name="Antonie Van Leeuwenhoek">
        <title>Hyphomonas beringensis sp. nov. and Hyphomonas chukchiensis sp. nov., isolated from surface seawater of the Bering Sea and Chukchi Sea.</title>
        <authorList>
            <person name="Li C."/>
            <person name="Lai Q."/>
            <person name="Li G."/>
            <person name="Dong C."/>
            <person name="Wang J."/>
            <person name="Liao Y."/>
            <person name="Shao Z."/>
        </authorList>
    </citation>
    <scope>NUCLEOTIDE SEQUENCE [LARGE SCALE GENOMIC DNA]</scope>
    <source>
        <strain evidence="2 3">VP2</strain>
    </source>
</reference>
<comment type="caution">
    <text evidence="2">The sequence shown here is derived from an EMBL/GenBank/DDBJ whole genome shotgun (WGS) entry which is preliminary data.</text>
</comment>
<name>A0A059FII9_9PROT</name>
<keyword evidence="3" id="KW-1185">Reference proteome</keyword>
<dbReference type="Pfam" id="PF14081">
    <property type="entry name" value="DUF4262"/>
    <property type="match status" value="1"/>
</dbReference>
<sequence length="164" mass="18310">MALSPELQAVANNVDRDGWTKVYVQKDPANPNSRLLFTVTVGMQEKFGLPELVIFGLNPETADGMVHNVAAKLVNEKKWTGEPLSMGGVLNEADVELRPVHPEHLGEVGAINIMIRRETGRPPLRGMIQVFWPGDDGRFPWDPESTDEFRDQPRLDISWKKAGP</sequence>
<dbReference type="STRING" id="1280952.HJA_04416"/>
<organism evidence="2 3">
    <name type="scientific">Hyphomonas jannaschiana VP2</name>
    <dbReference type="NCBI Taxonomy" id="1280952"/>
    <lineage>
        <taxon>Bacteria</taxon>
        <taxon>Pseudomonadati</taxon>
        <taxon>Pseudomonadota</taxon>
        <taxon>Alphaproteobacteria</taxon>
        <taxon>Hyphomonadales</taxon>
        <taxon>Hyphomonadaceae</taxon>
        <taxon>Hyphomonas</taxon>
    </lineage>
</organism>
<gene>
    <name evidence="2" type="ORF">HJA_04416</name>
</gene>
<evidence type="ECO:0008006" key="4">
    <source>
        <dbReference type="Google" id="ProtNLM"/>
    </source>
</evidence>
<accession>A0A059FII9</accession>
<dbReference type="OrthoDB" id="9793188at2"/>
<dbReference type="EMBL" id="ARYJ01000002">
    <property type="protein sequence ID" value="KCZ90444.1"/>
    <property type="molecule type" value="Genomic_DNA"/>
</dbReference>
<feature type="region of interest" description="Disordered" evidence="1">
    <location>
        <begin position="138"/>
        <end position="164"/>
    </location>
</feature>
<evidence type="ECO:0000313" key="2">
    <source>
        <dbReference type="EMBL" id="KCZ90444.1"/>
    </source>
</evidence>
<dbReference type="RefSeq" id="WP_035578631.1">
    <property type="nucleotide sequence ID" value="NZ_ARYJ01000002.1"/>
</dbReference>